<reference evidence="3 4" key="1">
    <citation type="submission" date="2019-01" db="EMBL/GenBank/DDBJ databases">
        <title>Coherence of Microcystis species and biogeography revealed through population genomics.</title>
        <authorList>
            <person name="Perez-Carrascal O.M."/>
            <person name="Terrat Y."/>
            <person name="Giani A."/>
            <person name="Fortin N."/>
            <person name="Tromas N."/>
            <person name="Shapiro B.J."/>
        </authorList>
    </citation>
    <scope>NUCLEOTIDE SEQUENCE [LARGE SCALE GENOMIC DNA]</scope>
    <source>
        <strain evidence="3">Mp_MB_F_20051200_S9</strain>
    </source>
</reference>
<dbReference type="Gene3D" id="1.20.5.170">
    <property type="match status" value="1"/>
</dbReference>
<keyword evidence="2" id="KW-1133">Transmembrane helix</keyword>
<comment type="caution">
    <text evidence="3">The sequence shown here is derived from an EMBL/GenBank/DDBJ whole genome shotgun (WGS) entry which is preliminary data.</text>
</comment>
<organism evidence="3 4">
    <name type="scientific">Microcystis panniformis Mp_MB_F_20051200_S9</name>
    <dbReference type="NCBI Taxonomy" id="2486223"/>
    <lineage>
        <taxon>Bacteria</taxon>
        <taxon>Bacillati</taxon>
        <taxon>Cyanobacteriota</taxon>
        <taxon>Cyanophyceae</taxon>
        <taxon>Oscillatoriophycideae</taxon>
        <taxon>Chroococcales</taxon>
        <taxon>Microcystaceae</taxon>
        <taxon>Microcystis</taxon>
    </lineage>
</organism>
<feature type="coiled-coil region" evidence="1">
    <location>
        <begin position="59"/>
        <end position="100"/>
    </location>
</feature>
<dbReference type="EMBL" id="SFAC01000203">
    <property type="protein sequence ID" value="TRV59175.1"/>
    <property type="molecule type" value="Genomic_DNA"/>
</dbReference>
<keyword evidence="1" id="KW-0175">Coiled coil</keyword>
<evidence type="ECO:0000256" key="2">
    <source>
        <dbReference type="SAM" id="Phobius"/>
    </source>
</evidence>
<keyword evidence="2" id="KW-0472">Membrane</keyword>
<name>A0A552PQA0_9CHRO</name>
<dbReference type="AlphaFoldDB" id="A0A552PQA0"/>
<proteinExistence type="predicted"/>
<sequence>MSEKPPNYSDPEDKVDYQVIKSSYGRANKTSARNNLYFLVALTIIVLLCAMVFFQSLKIGDLKERVTNLETKVTNLESQVTNLESQVTNLESQVTNLESQLRSLFQPPYH</sequence>
<feature type="transmembrane region" description="Helical" evidence="2">
    <location>
        <begin position="36"/>
        <end position="54"/>
    </location>
</feature>
<dbReference type="Proteomes" id="UP000317165">
    <property type="component" value="Unassembled WGS sequence"/>
</dbReference>
<evidence type="ECO:0000313" key="4">
    <source>
        <dbReference type="Proteomes" id="UP000317165"/>
    </source>
</evidence>
<keyword evidence="2" id="KW-0812">Transmembrane</keyword>
<accession>A0A552PQA0</accession>
<evidence type="ECO:0000256" key="1">
    <source>
        <dbReference type="SAM" id="Coils"/>
    </source>
</evidence>
<gene>
    <name evidence="3" type="ORF">EWV53_17385</name>
</gene>
<evidence type="ECO:0000313" key="3">
    <source>
        <dbReference type="EMBL" id="TRV59175.1"/>
    </source>
</evidence>
<protein>
    <submittedName>
        <fullName evidence="3">Uncharacterized protein</fullName>
    </submittedName>
</protein>